<proteinExistence type="predicted"/>
<protein>
    <recommendedName>
        <fullName evidence="2">FAD synthase</fullName>
        <ecNumber evidence="2">2.7.7.2</ecNumber>
    </recommendedName>
    <alternativeName>
        <fullName evidence="10">FAD pyrophosphorylase</fullName>
    </alternativeName>
    <alternativeName>
        <fullName evidence="11">FMN adenylyltransferase</fullName>
    </alternativeName>
</protein>
<evidence type="ECO:0000256" key="7">
    <source>
        <dbReference type="ARBA" id="ARBA00022741"/>
    </source>
</evidence>
<name>A0AAN6ZHY1_9PEZI</name>
<gene>
    <name evidence="15" type="ORF">BT67DRAFT_446303</name>
</gene>
<evidence type="ECO:0000256" key="8">
    <source>
        <dbReference type="ARBA" id="ARBA00022827"/>
    </source>
</evidence>
<keyword evidence="9" id="KW-0067">ATP-binding</keyword>
<dbReference type="SUPFAM" id="SSF52402">
    <property type="entry name" value="Adenine nucleotide alpha hydrolases-like"/>
    <property type="match status" value="1"/>
</dbReference>
<comment type="caution">
    <text evidence="15">The sequence shown here is derived from an EMBL/GenBank/DDBJ whole genome shotgun (WGS) entry which is preliminary data.</text>
</comment>
<evidence type="ECO:0000256" key="1">
    <source>
        <dbReference type="ARBA" id="ARBA00004726"/>
    </source>
</evidence>
<reference evidence="15" key="1">
    <citation type="journal article" date="2023" name="Mol. Phylogenet. Evol.">
        <title>Genome-scale phylogeny and comparative genomics of the fungal order Sordariales.</title>
        <authorList>
            <person name="Hensen N."/>
            <person name="Bonometti L."/>
            <person name="Westerberg I."/>
            <person name="Brannstrom I.O."/>
            <person name="Guillou S."/>
            <person name="Cros-Aarteil S."/>
            <person name="Calhoun S."/>
            <person name="Haridas S."/>
            <person name="Kuo A."/>
            <person name="Mondo S."/>
            <person name="Pangilinan J."/>
            <person name="Riley R."/>
            <person name="LaButti K."/>
            <person name="Andreopoulos B."/>
            <person name="Lipzen A."/>
            <person name="Chen C."/>
            <person name="Yan M."/>
            <person name="Daum C."/>
            <person name="Ng V."/>
            <person name="Clum A."/>
            <person name="Steindorff A."/>
            <person name="Ohm R.A."/>
            <person name="Martin F."/>
            <person name="Silar P."/>
            <person name="Natvig D.O."/>
            <person name="Lalanne C."/>
            <person name="Gautier V."/>
            <person name="Ament-Velasquez S.L."/>
            <person name="Kruys A."/>
            <person name="Hutchinson M.I."/>
            <person name="Powell A.J."/>
            <person name="Barry K."/>
            <person name="Miller A.N."/>
            <person name="Grigoriev I.V."/>
            <person name="Debuchy R."/>
            <person name="Gladieux P."/>
            <person name="Hiltunen Thoren M."/>
            <person name="Johannesson H."/>
        </authorList>
    </citation>
    <scope>NUCLEOTIDE SEQUENCE</scope>
    <source>
        <strain evidence="15">CBS 123565</strain>
    </source>
</reference>
<keyword evidence="15" id="KW-0378">Hydrolase</keyword>
<dbReference type="PANTHER" id="PTHR23293:SF9">
    <property type="entry name" value="FAD SYNTHASE"/>
    <property type="match status" value="1"/>
</dbReference>
<dbReference type="InterPro" id="IPR014729">
    <property type="entry name" value="Rossmann-like_a/b/a_fold"/>
</dbReference>
<comment type="pathway">
    <text evidence="1">Cofactor biosynthesis; FAD biosynthesis; FAD from FMN: step 1/1.</text>
</comment>
<evidence type="ECO:0000256" key="3">
    <source>
        <dbReference type="ARBA" id="ARBA00022630"/>
    </source>
</evidence>
<evidence type="ECO:0000313" key="15">
    <source>
        <dbReference type="EMBL" id="KAK4138126.1"/>
    </source>
</evidence>
<dbReference type="GO" id="GO:0005524">
    <property type="term" value="F:ATP binding"/>
    <property type="evidence" value="ECO:0007669"/>
    <property type="project" value="UniProtKB-KW"/>
</dbReference>
<dbReference type="Gene3D" id="3.40.50.620">
    <property type="entry name" value="HUPs"/>
    <property type="match status" value="1"/>
</dbReference>
<accession>A0AAN6ZHY1</accession>
<evidence type="ECO:0000256" key="10">
    <source>
        <dbReference type="ARBA" id="ARBA00031145"/>
    </source>
</evidence>
<sequence>MTFNNICRHNGARISGIAKTDRDTQTHRALPRTLPDICFELQAKIDAFLSEQTDDNVLRKVQSQVRVSMDVTREALRRYGPDHLSLSYNGGKDCLVLLVLILACLPACASQPTTPNSDVAATNHGAHPTIEPPVSPNMAAPGRPLQAIYIVSPHPFAEVEDFVERSAEQYHLDLKRYSLPMRPALEAYLEDRPAVKAIFLGTRRTDPHGEFLSHFDPTDEGWPQIMRVHPVIDWHYVEIWAFIRHLQIPFCDLYNQGFTSLGGVTDTRPNPALAVGGDAPKFRPAYELKDDDEERLGRD</sequence>
<evidence type="ECO:0000256" key="4">
    <source>
        <dbReference type="ARBA" id="ARBA00022643"/>
    </source>
</evidence>
<dbReference type="Pfam" id="PF01507">
    <property type="entry name" value="PAPS_reduct"/>
    <property type="match status" value="2"/>
</dbReference>
<reference evidence="15" key="2">
    <citation type="submission" date="2023-05" db="EMBL/GenBank/DDBJ databases">
        <authorList>
            <consortium name="Lawrence Berkeley National Laboratory"/>
            <person name="Steindorff A."/>
            <person name="Hensen N."/>
            <person name="Bonometti L."/>
            <person name="Westerberg I."/>
            <person name="Brannstrom I.O."/>
            <person name="Guillou S."/>
            <person name="Cros-Aarteil S."/>
            <person name="Calhoun S."/>
            <person name="Haridas S."/>
            <person name="Kuo A."/>
            <person name="Mondo S."/>
            <person name="Pangilinan J."/>
            <person name="Riley R."/>
            <person name="Labutti K."/>
            <person name="Andreopoulos B."/>
            <person name="Lipzen A."/>
            <person name="Chen C."/>
            <person name="Yanf M."/>
            <person name="Daum C."/>
            <person name="Ng V."/>
            <person name="Clum A."/>
            <person name="Ohm R."/>
            <person name="Martin F."/>
            <person name="Silar P."/>
            <person name="Natvig D."/>
            <person name="Lalanne C."/>
            <person name="Gautier V."/>
            <person name="Ament-Velasquez S.L."/>
            <person name="Kruys A."/>
            <person name="Hutchinson M.I."/>
            <person name="Powell A.J."/>
            <person name="Barry K."/>
            <person name="Miller A.N."/>
            <person name="Grigoriev I.V."/>
            <person name="Debuchy R."/>
            <person name="Gladieux P."/>
            <person name="Thoren M.H."/>
            <person name="Johannesson H."/>
        </authorList>
    </citation>
    <scope>NUCLEOTIDE SEQUENCE</scope>
    <source>
        <strain evidence="15">CBS 123565</strain>
    </source>
</reference>
<keyword evidence="6" id="KW-0548">Nucleotidyltransferase</keyword>
<evidence type="ECO:0000256" key="12">
    <source>
        <dbReference type="ARBA" id="ARBA00049494"/>
    </source>
</evidence>
<evidence type="ECO:0000256" key="5">
    <source>
        <dbReference type="ARBA" id="ARBA00022679"/>
    </source>
</evidence>
<evidence type="ECO:0000256" key="9">
    <source>
        <dbReference type="ARBA" id="ARBA00022840"/>
    </source>
</evidence>
<dbReference type="Proteomes" id="UP001304895">
    <property type="component" value="Unassembled WGS sequence"/>
</dbReference>
<feature type="domain" description="Phosphoadenosine phosphosulphate reductase" evidence="14">
    <location>
        <begin position="192"/>
        <end position="269"/>
    </location>
</feature>
<dbReference type="GO" id="GO:0003919">
    <property type="term" value="F:FMN adenylyltransferase activity"/>
    <property type="evidence" value="ECO:0007669"/>
    <property type="project" value="UniProtKB-EC"/>
</dbReference>
<dbReference type="EC" id="2.7.7.2" evidence="2"/>
<evidence type="ECO:0000256" key="11">
    <source>
        <dbReference type="ARBA" id="ARBA00031871"/>
    </source>
</evidence>
<comment type="catalytic activity">
    <reaction evidence="12">
        <text>FMN + ATP + H(+) = FAD + diphosphate</text>
        <dbReference type="Rhea" id="RHEA:17237"/>
        <dbReference type="ChEBI" id="CHEBI:15378"/>
        <dbReference type="ChEBI" id="CHEBI:30616"/>
        <dbReference type="ChEBI" id="CHEBI:33019"/>
        <dbReference type="ChEBI" id="CHEBI:57692"/>
        <dbReference type="ChEBI" id="CHEBI:58210"/>
        <dbReference type="EC" id="2.7.7.2"/>
    </reaction>
</comment>
<keyword evidence="16" id="KW-1185">Reference proteome</keyword>
<organism evidence="15 16">
    <name type="scientific">Trichocladium antarcticum</name>
    <dbReference type="NCBI Taxonomy" id="1450529"/>
    <lineage>
        <taxon>Eukaryota</taxon>
        <taxon>Fungi</taxon>
        <taxon>Dikarya</taxon>
        <taxon>Ascomycota</taxon>
        <taxon>Pezizomycotina</taxon>
        <taxon>Sordariomycetes</taxon>
        <taxon>Sordariomycetidae</taxon>
        <taxon>Sordariales</taxon>
        <taxon>Chaetomiaceae</taxon>
        <taxon>Trichocladium</taxon>
    </lineage>
</organism>
<keyword evidence="5" id="KW-0808">Transferase</keyword>
<dbReference type="PANTHER" id="PTHR23293">
    <property type="entry name" value="FAD SYNTHETASE-RELATED FMN ADENYLYLTRANSFERASE"/>
    <property type="match status" value="1"/>
</dbReference>
<feature type="region of interest" description="Disordered" evidence="13">
    <location>
        <begin position="272"/>
        <end position="299"/>
    </location>
</feature>
<evidence type="ECO:0000259" key="14">
    <source>
        <dbReference type="Pfam" id="PF01507"/>
    </source>
</evidence>
<feature type="compositionally biased region" description="Acidic residues" evidence="13">
    <location>
        <begin position="289"/>
        <end position="299"/>
    </location>
</feature>
<evidence type="ECO:0000256" key="6">
    <source>
        <dbReference type="ARBA" id="ARBA00022695"/>
    </source>
</evidence>
<dbReference type="AlphaFoldDB" id="A0AAN6ZHY1"/>
<keyword evidence="4" id="KW-0288">FMN</keyword>
<evidence type="ECO:0000256" key="13">
    <source>
        <dbReference type="SAM" id="MobiDB-lite"/>
    </source>
</evidence>
<evidence type="ECO:0000256" key="2">
    <source>
        <dbReference type="ARBA" id="ARBA00012393"/>
    </source>
</evidence>
<keyword evidence="3" id="KW-0285">Flavoprotein</keyword>
<dbReference type="EMBL" id="MU853401">
    <property type="protein sequence ID" value="KAK4138126.1"/>
    <property type="molecule type" value="Genomic_DNA"/>
</dbReference>
<dbReference type="InterPro" id="IPR002500">
    <property type="entry name" value="PAPS_reduct_dom"/>
</dbReference>
<dbReference type="GO" id="GO:0006747">
    <property type="term" value="P:FAD biosynthetic process"/>
    <property type="evidence" value="ECO:0007669"/>
    <property type="project" value="TreeGrafter"/>
</dbReference>
<dbReference type="FunFam" id="3.40.50.620:FF:000187">
    <property type="entry name" value="Probable FAD synthetase"/>
    <property type="match status" value="1"/>
</dbReference>
<feature type="region of interest" description="Disordered" evidence="13">
    <location>
        <begin position="113"/>
        <end position="137"/>
    </location>
</feature>
<evidence type="ECO:0000313" key="16">
    <source>
        <dbReference type="Proteomes" id="UP001304895"/>
    </source>
</evidence>
<dbReference type="GO" id="GO:0016787">
    <property type="term" value="F:hydrolase activity"/>
    <property type="evidence" value="ECO:0007669"/>
    <property type="project" value="UniProtKB-KW"/>
</dbReference>
<keyword evidence="8" id="KW-0274">FAD</keyword>
<keyword evidence="7" id="KW-0547">Nucleotide-binding</keyword>
<dbReference type="CDD" id="cd23948">
    <property type="entry name" value="FAD_synthase"/>
    <property type="match status" value="1"/>
</dbReference>
<feature type="domain" description="Phosphoadenosine phosphosulphate reductase" evidence="14">
    <location>
        <begin position="84"/>
        <end position="178"/>
    </location>
</feature>